<dbReference type="InterPro" id="IPR010389">
    <property type="entry name" value="Urate_ox_N"/>
</dbReference>
<keyword evidence="1" id="KW-0812">Transmembrane</keyword>
<dbReference type="InterPro" id="IPR016988">
    <property type="entry name" value="UCP032086"/>
</dbReference>
<evidence type="ECO:0000313" key="4">
    <source>
        <dbReference type="Proteomes" id="UP000765845"/>
    </source>
</evidence>
<gene>
    <name evidence="3" type="ORF">HCU74_15605</name>
</gene>
<organism evidence="3 4">
    <name type="scientific">Spongiibacter thalassae</name>
    <dbReference type="NCBI Taxonomy" id="2721624"/>
    <lineage>
        <taxon>Bacteria</taxon>
        <taxon>Pseudomonadati</taxon>
        <taxon>Pseudomonadota</taxon>
        <taxon>Gammaproteobacteria</taxon>
        <taxon>Cellvibrionales</taxon>
        <taxon>Spongiibacteraceae</taxon>
        <taxon>Spongiibacter</taxon>
    </lineage>
</organism>
<feature type="transmembrane region" description="Helical" evidence="1">
    <location>
        <begin position="85"/>
        <end position="106"/>
    </location>
</feature>
<dbReference type="Pfam" id="PF06181">
    <property type="entry name" value="Urate_ox_N"/>
    <property type="match status" value="1"/>
</dbReference>
<evidence type="ECO:0000313" key="3">
    <source>
        <dbReference type="EMBL" id="NKI18834.1"/>
    </source>
</evidence>
<sequence length="218" mass="23531">MDAFISADLLLRWLHVLFGITWIGLLYYFNFVQTEYFKEAEPTAKADAVQKLAPRALWWFRWGAMFTFITGLALLHFVMQRGLNGYMIIGAVMGTLMFLNVWLIIWPNQKIVCGIKPGDASKAAPKAGLASRTNTLFSAPMLIGMLGSFHGSGDAAMAAVGKTATGTPSLGLWICLGLIALLEANAIFGKTGPMTTVVGVVHCSIALAVGMVALLQFV</sequence>
<keyword evidence="4" id="KW-1185">Reference proteome</keyword>
<dbReference type="Proteomes" id="UP000765845">
    <property type="component" value="Unassembled WGS sequence"/>
</dbReference>
<feature type="transmembrane region" description="Helical" evidence="1">
    <location>
        <begin position="170"/>
        <end position="188"/>
    </location>
</feature>
<dbReference type="PIRSF" id="PIRSF032086">
    <property type="entry name" value="UCP032086"/>
    <property type="match status" value="1"/>
</dbReference>
<protein>
    <submittedName>
        <fullName evidence="3">Antitermination protein NusG</fullName>
    </submittedName>
</protein>
<keyword evidence="1" id="KW-0472">Membrane</keyword>
<feature type="domain" description="Urate oxidase N-terminal" evidence="2">
    <location>
        <begin position="85"/>
        <end position="150"/>
    </location>
</feature>
<accession>A0ABX1GKZ7</accession>
<feature type="transmembrane region" description="Helical" evidence="1">
    <location>
        <begin position="194"/>
        <end position="215"/>
    </location>
</feature>
<evidence type="ECO:0000259" key="2">
    <source>
        <dbReference type="Pfam" id="PF06181"/>
    </source>
</evidence>
<feature type="transmembrane region" description="Helical" evidence="1">
    <location>
        <begin position="59"/>
        <end position="79"/>
    </location>
</feature>
<feature type="transmembrane region" description="Helical" evidence="1">
    <location>
        <begin position="12"/>
        <end position="29"/>
    </location>
</feature>
<keyword evidence="1" id="KW-1133">Transmembrane helix</keyword>
<dbReference type="EMBL" id="JAAWWK010000006">
    <property type="protein sequence ID" value="NKI18834.1"/>
    <property type="molecule type" value="Genomic_DNA"/>
</dbReference>
<comment type="caution">
    <text evidence="3">The sequence shown here is derived from an EMBL/GenBank/DDBJ whole genome shotgun (WGS) entry which is preliminary data.</text>
</comment>
<dbReference type="RefSeq" id="WP_168451358.1">
    <property type="nucleotide sequence ID" value="NZ_JAAWWK010000006.1"/>
</dbReference>
<proteinExistence type="predicted"/>
<name>A0ABX1GKZ7_9GAMM</name>
<evidence type="ECO:0000256" key="1">
    <source>
        <dbReference type="SAM" id="Phobius"/>
    </source>
</evidence>
<reference evidence="3 4" key="1">
    <citation type="submission" date="2020-04" db="EMBL/GenBank/DDBJ databases">
        <authorList>
            <person name="Yoon J."/>
        </authorList>
    </citation>
    <scope>NUCLEOTIDE SEQUENCE [LARGE SCALE GENOMIC DNA]</scope>
    <source>
        <strain evidence="3 4">KMU-166</strain>
    </source>
</reference>